<feature type="domain" description="CRISPR system ring nuclease SSO1393-like" evidence="1">
    <location>
        <begin position="101"/>
        <end position="285"/>
    </location>
</feature>
<gene>
    <name evidence="2" type="ORF">SAMN05192551_10586</name>
</gene>
<organism evidence="2 3">
    <name type="scientific">Tindallia magadiensis</name>
    <dbReference type="NCBI Taxonomy" id="69895"/>
    <lineage>
        <taxon>Bacteria</taxon>
        <taxon>Bacillati</taxon>
        <taxon>Bacillota</taxon>
        <taxon>Clostridia</taxon>
        <taxon>Peptostreptococcales</taxon>
        <taxon>Tindalliaceae</taxon>
        <taxon>Tindallia</taxon>
    </lineage>
</organism>
<dbReference type="EMBL" id="FOQA01000005">
    <property type="protein sequence ID" value="SFI00522.1"/>
    <property type="molecule type" value="Genomic_DNA"/>
</dbReference>
<dbReference type="Pfam" id="PF09651">
    <property type="entry name" value="Cas_APE2256"/>
    <property type="match status" value="1"/>
</dbReference>
<dbReference type="STRING" id="69895.SAMN05192551_10586"/>
<evidence type="ECO:0000313" key="2">
    <source>
        <dbReference type="EMBL" id="SFI00522.1"/>
    </source>
</evidence>
<dbReference type="OrthoDB" id="1803092at2"/>
<name>A0A1I3ENJ6_9FIRM</name>
<keyword evidence="3" id="KW-1185">Reference proteome</keyword>
<sequence>MKLQDQLAEKEQKKTIITTVGTSLLSNYCKKEVGDAFDGEDEWKSRPVKDFENKVDGKSAKDFQKREKIVDDALSVWLNNIVKADNSWEMIDDPHHFNMDACAEVKTLFKIIEKVFKEKPYCEKLEIEIKLLITDTAASKYVAELIKKNINAFIESINAKYNEEEKEVVLKKEILEKINDQWVMVEKEPLELMDIPGLQVGNFEDFESKGIENLFECVNDILKKKKKEMEDEAKTQKKPQKPVEDSIIINGSGGYKALLPFLTLFSQTYKIEMVYIYEDSESLISVAHLPVQVDAAFAEEFYPYLSEPDKFPNDSKELKVLVERKLLRKSGEKYDRTSLGNFFVNIIEKELHVAKNVHGFLVEYKVYEYLIENPYKVDGVTFNRVKHSVKPEWAGGEKEYDIVLESKNNERNEIIIGEVKSYGEVKNEVGKNRKKIEITGKGKLAKQIKFLEGKISSPKSPNIKEYHLYIYAVNKEIHINNQKEIVKQLKDLFKEKVSFKAFSVVIPYGRDKDPKGHFDQNPYQYFMRAKMNDYIKEIKID</sequence>
<dbReference type="Gene3D" id="3.40.50.10770">
    <property type="entry name" value="Hypothetical protein VC1899 like domain (Restriction endonuclease-like)"/>
    <property type="match status" value="1"/>
</dbReference>
<accession>A0A1I3ENJ6</accession>
<evidence type="ECO:0000259" key="1">
    <source>
        <dbReference type="Pfam" id="PF09651"/>
    </source>
</evidence>
<protein>
    <submittedName>
        <fullName evidence="2">CRISPR-associated protein (Cas_APE2256)</fullName>
    </submittedName>
</protein>
<dbReference type="Proteomes" id="UP000199287">
    <property type="component" value="Unassembled WGS sequence"/>
</dbReference>
<evidence type="ECO:0000313" key="3">
    <source>
        <dbReference type="Proteomes" id="UP000199287"/>
    </source>
</evidence>
<dbReference type="InterPro" id="IPR013442">
    <property type="entry name" value="SSO1393-like"/>
</dbReference>
<dbReference type="AlphaFoldDB" id="A0A1I3ENJ6"/>
<proteinExistence type="predicted"/>
<reference evidence="3" key="1">
    <citation type="submission" date="2016-10" db="EMBL/GenBank/DDBJ databases">
        <authorList>
            <person name="Varghese N."/>
            <person name="Submissions S."/>
        </authorList>
    </citation>
    <scope>NUCLEOTIDE SEQUENCE [LARGE SCALE GENOMIC DNA]</scope>
    <source>
        <strain evidence="3">Z-7934</strain>
    </source>
</reference>